<evidence type="ECO:0000256" key="1">
    <source>
        <dbReference type="SAM" id="MobiDB-lite"/>
    </source>
</evidence>
<gene>
    <name evidence="2" type="ORF">INT45_014248</name>
</gene>
<evidence type="ECO:0000313" key="2">
    <source>
        <dbReference type="EMBL" id="KAG2226504.1"/>
    </source>
</evidence>
<keyword evidence="3" id="KW-1185">Reference proteome</keyword>
<comment type="caution">
    <text evidence="2">The sequence shown here is derived from an EMBL/GenBank/DDBJ whole genome shotgun (WGS) entry which is preliminary data.</text>
</comment>
<protein>
    <submittedName>
        <fullName evidence="2">Uncharacterized protein</fullName>
    </submittedName>
</protein>
<dbReference type="EMBL" id="JAEPRB010000016">
    <property type="protein sequence ID" value="KAG2226504.1"/>
    <property type="molecule type" value="Genomic_DNA"/>
</dbReference>
<feature type="compositionally biased region" description="Low complexity" evidence="1">
    <location>
        <begin position="144"/>
        <end position="154"/>
    </location>
</feature>
<feature type="region of interest" description="Disordered" evidence="1">
    <location>
        <begin position="1"/>
        <end position="25"/>
    </location>
</feature>
<feature type="region of interest" description="Disordered" evidence="1">
    <location>
        <begin position="124"/>
        <end position="154"/>
    </location>
</feature>
<dbReference type="AlphaFoldDB" id="A0A8H7SBU5"/>
<feature type="region of interest" description="Disordered" evidence="1">
    <location>
        <begin position="171"/>
        <end position="192"/>
    </location>
</feature>
<evidence type="ECO:0000313" key="3">
    <source>
        <dbReference type="Proteomes" id="UP000646827"/>
    </source>
</evidence>
<dbReference type="Proteomes" id="UP000646827">
    <property type="component" value="Unassembled WGS sequence"/>
</dbReference>
<accession>A0A8H7SBU5</accession>
<feature type="compositionally biased region" description="Low complexity" evidence="1">
    <location>
        <begin position="124"/>
        <end position="137"/>
    </location>
</feature>
<feature type="compositionally biased region" description="Polar residues" evidence="1">
    <location>
        <begin position="172"/>
        <end position="183"/>
    </location>
</feature>
<organism evidence="2 3">
    <name type="scientific">Circinella minor</name>
    <dbReference type="NCBI Taxonomy" id="1195481"/>
    <lineage>
        <taxon>Eukaryota</taxon>
        <taxon>Fungi</taxon>
        <taxon>Fungi incertae sedis</taxon>
        <taxon>Mucoromycota</taxon>
        <taxon>Mucoromycotina</taxon>
        <taxon>Mucoromycetes</taxon>
        <taxon>Mucorales</taxon>
        <taxon>Lichtheimiaceae</taxon>
        <taxon>Circinella</taxon>
    </lineage>
</organism>
<name>A0A8H7SBU5_9FUNG</name>
<sequence length="192" mass="21913">MNPAINDRNAAENADEPNCPQETMQPKEYDAGTYWVTPKMPSFALENVVLDSKSYIIFVCFYVWYPHYLVETQNLHCPYYKYKIEVKKHISVFYSKRTAESALLLSSLKVPWMEQATPIITSSNNTNNNLNTVLPSSEQQSVHTSNNANANTNSDICLPIPPRAPLWIAPRPSNNIPFDNHTTNHQHEYTPP</sequence>
<reference evidence="2 3" key="1">
    <citation type="submission" date="2020-12" db="EMBL/GenBank/DDBJ databases">
        <title>Metabolic potential, ecology and presence of endohyphal bacteria is reflected in genomic diversity of Mucoromycotina.</title>
        <authorList>
            <person name="Muszewska A."/>
            <person name="Okrasinska A."/>
            <person name="Steczkiewicz K."/>
            <person name="Drgas O."/>
            <person name="Orlowska M."/>
            <person name="Perlinska-Lenart U."/>
            <person name="Aleksandrzak-Piekarczyk T."/>
            <person name="Szatraj K."/>
            <person name="Zielenkiewicz U."/>
            <person name="Pilsyk S."/>
            <person name="Malc E."/>
            <person name="Mieczkowski P."/>
            <person name="Kruszewska J.S."/>
            <person name="Biernat P."/>
            <person name="Pawlowska J."/>
        </authorList>
    </citation>
    <scope>NUCLEOTIDE SEQUENCE [LARGE SCALE GENOMIC DNA]</scope>
    <source>
        <strain evidence="2 3">CBS 142.35</strain>
    </source>
</reference>
<proteinExistence type="predicted"/>
<dbReference type="OrthoDB" id="2300846at2759"/>